<gene>
    <name evidence="1" type="ORF">L211DRAFT_841651</name>
</gene>
<organism evidence="1 2">
    <name type="scientific">Terfezia boudieri ATCC MYA-4762</name>
    <dbReference type="NCBI Taxonomy" id="1051890"/>
    <lineage>
        <taxon>Eukaryota</taxon>
        <taxon>Fungi</taxon>
        <taxon>Dikarya</taxon>
        <taxon>Ascomycota</taxon>
        <taxon>Pezizomycotina</taxon>
        <taxon>Pezizomycetes</taxon>
        <taxon>Pezizales</taxon>
        <taxon>Pezizaceae</taxon>
        <taxon>Terfezia</taxon>
    </lineage>
</organism>
<dbReference type="InParanoid" id="A0A3N4LG17"/>
<keyword evidence="2" id="KW-1185">Reference proteome</keyword>
<reference evidence="1 2" key="1">
    <citation type="journal article" date="2018" name="Nat. Ecol. Evol.">
        <title>Pezizomycetes genomes reveal the molecular basis of ectomycorrhizal truffle lifestyle.</title>
        <authorList>
            <person name="Murat C."/>
            <person name="Payen T."/>
            <person name="Noel B."/>
            <person name="Kuo A."/>
            <person name="Morin E."/>
            <person name="Chen J."/>
            <person name="Kohler A."/>
            <person name="Krizsan K."/>
            <person name="Balestrini R."/>
            <person name="Da Silva C."/>
            <person name="Montanini B."/>
            <person name="Hainaut M."/>
            <person name="Levati E."/>
            <person name="Barry K.W."/>
            <person name="Belfiori B."/>
            <person name="Cichocki N."/>
            <person name="Clum A."/>
            <person name="Dockter R.B."/>
            <person name="Fauchery L."/>
            <person name="Guy J."/>
            <person name="Iotti M."/>
            <person name="Le Tacon F."/>
            <person name="Lindquist E.A."/>
            <person name="Lipzen A."/>
            <person name="Malagnac F."/>
            <person name="Mello A."/>
            <person name="Molinier V."/>
            <person name="Miyauchi S."/>
            <person name="Poulain J."/>
            <person name="Riccioni C."/>
            <person name="Rubini A."/>
            <person name="Sitrit Y."/>
            <person name="Splivallo R."/>
            <person name="Traeger S."/>
            <person name="Wang M."/>
            <person name="Zifcakova L."/>
            <person name="Wipf D."/>
            <person name="Zambonelli A."/>
            <person name="Paolocci F."/>
            <person name="Nowrousian M."/>
            <person name="Ottonello S."/>
            <person name="Baldrian P."/>
            <person name="Spatafora J.W."/>
            <person name="Henrissat B."/>
            <person name="Nagy L.G."/>
            <person name="Aury J.M."/>
            <person name="Wincker P."/>
            <person name="Grigoriev I.V."/>
            <person name="Bonfante P."/>
            <person name="Martin F.M."/>
        </authorList>
    </citation>
    <scope>NUCLEOTIDE SEQUENCE [LARGE SCALE GENOMIC DNA]</scope>
    <source>
        <strain evidence="1 2">ATCC MYA-4762</strain>
    </source>
</reference>
<dbReference type="OrthoDB" id="5479875at2759"/>
<proteinExistence type="predicted"/>
<evidence type="ECO:0000313" key="2">
    <source>
        <dbReference type="Proteomes" id="UP000267821"/>
    </source>
</evidence>
<evidence type="ECO:0000313" key="1">
    <source>
        <dbReference type="EMBL" id="RPB20419.1"/>
    </source>
</evidence>
<sequence>MNNLRTESRSDMKGMEAKFYIEMKDMKAEMRDMKAELKSDFKVQFDTILALLVKRDST</sequence>
<dbReference type="AlphaFoldDB" id="A0A3N4LG17"/>
<dbReference type="Proteomes" id="UP000267821">
    <property type="component" value="Unassembled WGS sequence"/>
</dbReference>
<dbReference type="EMBL" id="ML121571">
    <property type="protein sequence ID" value="RPB20419.1"/>
    <property type="molecule type" value="Genomic_DNA"/>
</dbReference>
<protein>
    <submittedName>
        <fullName evidence="1">Uncharacterized protein</fullName>
    </submittedName>
</protein>
<accession>A0A3N4LG17</accession>
<name>A0A3N4LG17_9PEZI</name>